<dbReference type="PANTHER" id="PTHR45636:SF49">
    <property type="entry name" value="PAIRED BOX PROTEIN 3 HOMOLOG"/>
    <property type="match status" value="1"/>
</dbReference>
<comment type="subcellular location">
    <subcellularLocation>
        <location evidence="1">Nucleus</location>
    </subcellularLocation>
</comment>
<keyword evidence="5" id="KW-0238">DNA-binding</keyword>
<evidence type="ECO:0000256" key="3">
    <source>
        <dbReference type="ARBA" id="ARBA00022724"/>
    </source>
</evidence>
<evidence type="ECO:0000256" key="5">
    <source>
        <dbReference type="ARBA" id="ARBA00023125"/>
    </source>
</evidence>
<feature type="domain" description="Paired" evidence="8">
    <location>
        <begin position="258"/>
        <end position="342"/>
    </location>
</feature>
<evidence type="ECO:0000256" key="6">
    <source>
        <dbReference type="ARBA" id="ARBA00023163"/>
    </source>
</evidence>
<dbReference type="InterPro" id="IPR043565">
    <property type="entry name" value="PAX_fam"/>
</dbReference>
<dbReference type="InterPro" id="IPR043182">
    <property type="entry name" value="PAIRED_DNA-bd_dom"/>
</dbReference>
<dbReference type="GO" id="GO:0000978">
    <property type="term" value="F:RNA polymerase II cis-regulatory region sequence-specific DNA binding"/>
    <property type="evidence" value="ECO:0007669"/>
    <property type="project" value="TreeGrafter"/>
</dbReference>
<dbReference type="SMART" id="SM00351">
    <property type="entry name" value="PAX"/>
    <property type="match status" value="1"/>
</dbReference>
<dbReference type="STRING" id="6184.A0A430QD72"/>
<evidence type="ECO:0000256" key="7">
    <source>
        <dbReference type="ARBA" id="ARBA00023242"/>
    </source>
</evidence>
<organism evidence="9 10">
    <name type="scientific">Schistosoma bovis</name>
    <name type="common">Blood fluke</name>
    <dbReference type="NCBI Taxonomy" id="6184"/>
    <lineage>
        <taxon>Eukaryota</taxon>
        <taxon>Metazoa</taxon>
        <taxon>Spiralia</taxon>
        <taxon>Lophotrochozoa</taxon>
        <taxon>Platyhelminthes</taxon>
        <taxon>Trematoda</taxon>
        <taxon>Digenea</taxon>
        <taxon>Strigeidida</taxon>
        <taxon>Schistosomatoidea</taxon>
        <taxon>Schistosomatidae</taxon>
        <taxon>Schistosoma</taxon>
    </lineage>
</organism>
<keyword evidence="4" id="KW-0805">Transcription regulation</keyword>
<gene>
    <name evidence="9" type="ORF">DC041_0008343</name>
</gene>
<protein>
    <recommendedName>
        <fullName evidence="8">Paired domain-containing protein</fullName>
    </recommendedName>
</protein>
<evidence type="ECO:0000256" key="2">
    <source>
        <dbReference type="ARBA" id="ARBA00022473"/>
    </source>
</evidence>
<proteinExistence type="predicted"/>
<dbReference type="Pfam" id="PF00292">
    <property type="entry name" value="PAX"/>
    <property type="match status" value="1"/>
</dbReference>
<keyword evidence="6" id="KW-0804">Transcription</keyword>
<dbReference type="PROSITE" id="PS51057">
    <property type="entry name" value="PAIRED_2"/>
    <property type="match status" value="1"/>
</dbReference>
<dbReference type="PROSITE" id="PS00034">
    <property type="entry name" value="PAIRED_1"/>
    <property type="match status" value="1"/>
</dbReference>
<dbReference type="Gene3D" id="1.10.10.10">
    <property type="entry name" value="Winged helix-like DNA-binding domain superfamily/Winged helix DNA-binding domain"/>
    <property type="match status" value="1"/>
</dbReference>
<reference evidence="9 10" key="1">
    <citation type="journal article" date="2019" name="PLoS Pathog.">
        <title>Genome sequence of the bovine parasite Schistosoma bovis Tanzania.</title>
        <authorList>
            <person name="Oey H."/>
            <person name="Zakrzewski M."/>
            <person name="Gobert G."/>
            <person name="Gravermann K."/>
            <person name="Stoye J."/>
            <person name="Jones M."/>
            <person name="Mcmanus D."/>
            <person name="Krause L."/>
        </authorList>
    </citation>
    <scope>NUCLEOTIDE SEQUENCE [LARGE SCALE GENOMIC DNA]</scope>
    <source>
        <strain evidence="9 10">TAN1997</strain>
    </source>
</reference>
<dbReference type="PRINTS" id="PR00027">
    <property type="entry name" value="PAIREDBOX"/>
</dbReference>
<dbReference type="InterPro" id="IPR036388">
    <property type="entry name" value="WH-like_DNA-bd_sf"/>
</dbReference>
<keyword evidence="3" id="KW-0563">Paired box</keyword>
<sequence>MSVFLKFSSFSCELYCPNSYQKMKNIEKYSENCRELPTSSSYINLIESSTNTTLPSSLLTSSSSPLSSSSSQQLPSTSQSIFNLDYTSTAYKEWLQIMKHLHHFDHLKQINDNKNNIQMDLQSSYSPFTSFNKTINDLTRSKNIELLNNKYDPSDSNNLISQYYYYYYYNYYYGLQKSHKFLQSRQYQPDDHNYNTNDEVYKSDGTTETTLCVDKQDNSLKHLTPPCCSTSPPILTESIVKNSHLFSSSKYPPILFEGQGRVNQLGGMFINGRPLPYETRLKIVELSNNGIRPCDISRQLKVSHGCVSKILQRYSETVNTYEVNEKSLKLIYTKDNNPYNSS</sequence>
<dbReference type="GO" id="GO:0000981">
    <property type="term" value="F:DNA-binding transcription factor activity, RNA polymerase II-specific"/>
    <property type="evidence" value="ECO:0007669"/>
    <property type="project" value="TreeGrafter"/>
</dbReference>
<evidence type="ECO:0000313" key="10">
    <source>
        <dbReference type="Proteomes" id="UP000290809"/>
    </source>
</evidence>
<evidence type="ECO:0000256" key="1">
    <source>
        <dbReference type="ARBA" id="ARBA00004123"/>
    </source>
</evidence>
<dbReference type="AlphaFoldDB" id="A0A430QD72"/>
<dbReference type="InterPro" id="IPR001523">
    <property type="entry name" value="Paired_dom"/>
</dbReference>
<evidence type="ECO:0000259" key="8">
    <source>
        <dbReference type="PROSITE" id="PS51057"/>
    </source>
</evidence>
<keyword evidence="2" id="KW-0217">Developmental protein</keyword>
<dbReference type="GO" id="GO:0005634">
    <property type="term" value="C:nucleus"/>
    <property type="evidence" value="ECO:0007669"/>
    <property type="project" value="UniProtKB-SubCell"/>
</dbReference>
<keyword evidence="10" id="KW-1185">Reference proteome</keyword>
<dbReference type="Proteomes" id="UP000290809">
    <property type="component" value="Unassembled WGS sequence"/>
</dbReference>
<evidence type="ECO:0000256" key="4">
    <source>
        <dbReference type="ARBA" id="ARBA00023015"/>
    </source>
</evidence>
<evidence type="ECO:0000313" key="9">
    <source>
        <dbReference type="EMBL" id="RTG85679.1"/>
    </source>
</evidence>
<name>A0A430QD72_SCHBO</name>
<dbReference type="SUPFAM" id="SSF46689">
    <property type="entry name" value="Homeodomain-like"/>
    <property type="match status" value="1"/>
</dbReference>
<dbReference type="EMBL" id="QMKO01001928">
    <property type="protein sequence ID" value="RTG85679.1"/>
    <property type="molecule type" value="Genomic_DNA"/>
</dbReference>
<comment type="caution">
    <text evidence="9">The sequence shown here is derived from an EMBL/GenBank/DDBJ whole genome shotgun (WGS) entry which is preliminary data.</text>
</comment>
<keyword evidence="7" id="KW-0539">Nucleus</keyword>
<dbReference type="PANTHER" id="PTHR45636">
    <property type="entry name" value="PAIRED BOX PROTEIN PAX-6-RELATED-RELATED"/>
    <property type="match status" value="1"/>
</dbReference>
<accession>A0A430QD72</accession>
<dbReference type="InterPro" id="IPR009057">
    <property type="entry name" value="Homeodomain-like_sf"/>
</dbReference>